<dbReference type="GO" id="GO:0006508">
    <property type="term" value="P:proteolysis"/>
    <property type="evidence" value="ECO:0007669"/>
    <property type="project" value="UniProtKB-KW"/>
</dbReference>
<dbReference type="InterPro" id="IPR004176">
    <property type="entry name" value="Clp_R_N"/>
</dbReference>
<dbReference type="GO" id="GO:0008233">
    <property type="term" value="F:peptidase activity"/>
    <property type="evidence" value="ECO:0007669"/>
    <property type="project" value="UniProtKB-KW"/>
</dbReference>
<keyword evidence="3" id="KW-0645">Protease</keyword>
<dbReference type="EMBL" id="KV016696">
    <property type="protein sequence ID" value="KZV19443.1"/>
    <property type="molecule type" value="Genomic_DNA"/>
</dbReference>
<dbReference type="SUPFAM" id="SSF81923">
    <property type="entry name" value="Double Clp-N motif"/>
    <property type="match status" value="1"/>
</dbReference>
<name>A0A2Z7ACG2_9LAMI</name>
<feature type="domain" description="Clp R" evidence="2">
    <location>
        <begin position="1"/>
        <end position="133"/>
    </location>
</feature>
<gene>
    <name evidence="3" type="ORF">F511_08784</name>
</gene>
<accession>A0A2Z7ACG2</accession>
<dbReference type="Proteomes" id="UP000250235">
    <property type="component" value="Unassembled WGS sequence"/>
</dbReference>
<dbReference type="InterPro" id="IPR044217">
    <property type="entry name" value="CLPT1/2"/>
</dbReference>
<dbReference type="PANTHER" id="PTHR47016:SF4">
    <property type="entry name" value="ATP-DEPENDENT CLP PROTEASE ATP-BINDING SUBUNIT CLPT2, CHLOROPLASTIC-LIKE"/>
    <property type="match status" value="1"/>
</dbReference>
<sequence>MGELEARKIKSPDTGTEALLMGILIEGTSFASKFLRANGITLLKVRDEIGKLRGKPDMFFFSPEHPPLTEATQRALDWAINEKLKSGENGEITAAHMLVGLWRQQESLGHQVLVSLGFSDEKAKELHSLISEPGFKDNE</sequence>
<dbReference type="PANTHER" id="PTHR47016">
    <property type="entry name" value="ATP-DEPENDENT CLP PROTEASE ATP-BINDING SUBUNIT CLPT1, CHLOROPLASTIC"/>
    <property type="match status" value="1"/>
</dbReference>
<keyword evidence="1" id="KW-0677">Repeat</keyword>
<reference evidence="3 4" key="1">
    <citation type="journal article" date="2015" name="Proc. Natl. Acad. Sci. U.S.A.">
        <title>The resurrection genome of Boea hygrometrica: A blueprint for survival of dehydration.</title>
        <authorList>
            <person name="Xiao L."/>
            <person name="Yang G."/>
            <person name="Zhang L."/>
            <person name="Yang X."/>
            <person name="Zhao S."/>
            <person name="Ji Z."/>
            <person name="Zhou Q."/>
            <person name="Hu M."/>
            <person name="Wang Y."/>
            <person name="Chen M."/>
            <person name="Xu Y."/>
            <person name="Jin H."/>
            <person name="Xiao X."/>
            <person name="Hu G."/>
            <person name="Bao F."/>
            <person name="Hu Y."/>
            <person name="Wan P."/>
            <person name="Li L."/>
            <person name="Deng X."/>
            <person name="Kuang T."/>
            <person name="Xiang C."/>
            <person name="Zhu J.K."/>
            <person name="Oliver M.J."/>
            <person name="He Y."/>
        </authorList>
    </citation>
    <scope>NUCLEOTIDE SEQUENCE [LARGE SCALE GENOMIC DNA]</scope>
    <source>
        <strain evidence="4">cv. XS01</strain>
    </source>
</reference>
<organism evidence="3 4">
    <name type="scientific">Dorcoceras hygrometricum</name>
    <dbReference type="NCBI Taxonomy" id="472368"/>
    <lineage>
        <taxon>Eukaryota</taxon>
        <taxon>Viridiplantae</taxon>
        <taxon>Streptophyta</taxon>
        <taxon>Embryophyta</taxon>
        <taxon>Tracheophyta</taxon>
        <taxon>Spermatophyta</taxon>
        <taxon>Magnoliopsida</taxon>
        <taxon>eudicotyledons</taxon>
        <taxon>Gunneridae</taxon>
        <taxon>Pentapetalae</taxon>
        <taxon>asterids</taxon>
        <taxon>lamiids</taxon>
        <taxon>Lamiales</taxon>
        <taxon>Gesneriaceae</taxon>
        <taxon>Didymocarpoideae</taxon>
        <taxon>Trichosporeae</taxon>
        <taxon>Loxocarpinae</taxon>
        <taxon>Dorcoceras</taxon>
    </lineage>
</organism>
<evidence type="ECO:0000259" key="2">
    <source>
        <dbReference type="PROSITE" id="PS51903"/>
    </source>
</evidence>
<evidence type="ECO:0000256" key="1">
    <source>
        <dbReference type="PROSITE-ProRule" id="PRU01251"/>
    </source>
</evidence>
<dbReference type="Pfam" id="PF02861">
    <property type="entry name" value="Clp_N"/>
    <property type="match status" value="1"/>
</dbReference>
<proteinExistence type="predicted"/>
<keyword evidence="3" id="KW-0378">Hydrolase</keyword>
<evidence type="ECO:0000313" key="3">
    <source>
        <dbReference type="EMBL" id="KZV19443.1"/>
    </source>
</evidence>
<dbReference type="Gene3D" id="1.10.1780.10">
    <property type="entry name" value="Clp, N-terminal domain"/>
    <property type="match status" value="1"/>
</dbReference>
<protein>
    <submittedName>
        <fullName evidence="3">Clp protease-related protein chloroplastic</fullName>
    </submittedName>
</protein>
<dbReference type="AlphaFoldDB" id="A0A2Z7ACG2"/>
<evidence type="ECO:0000313" key="4">
    <source>
        <dbReference type="Proteomes" id="UP000250235"/>
    </source>
</evidence>
<dbReference type="InterPro" id="IPR036628">
    <property type="entry name" value="Clp_N_dom_sf"/>
</dbReference>
<dbReference type="OrthoDB" id="2014724at2759"/>
<dbReference type="PROSITE" id="PS51903">
    <property type="entry name" value="CLP_R"/>
    <property type="match status" value="1"/>
</dbReference>
<keyword evidence="4" id="KW-1185">Reference proteome</keyword>